<dbReference type="InterPro" id="IPR042197">
    <property type="entry name" value="Apaf_helical"/>
</dbReference>
<dbReference type="Gene3D" id="3.80.10.10">
    <property type="entry name" value="Ribonuclease Inhibitor"/>
    <property type="match status" value="2"/>
</dbReference>
<dbReference type="Gene3D" id="3.40.50.300">
    <property type="entry name" value="P-loop containing nucleotide triphosphate hydrolases"/>
    <property type="match status" value="1"/>
</dbReference>
<organism evidence="6 7">
    <name type="scientific">Cajanus cajan</name>
    <name type="common">Pigeon pea</name>
    <name type="synonym">Cajanus indicus</name>
    <dbReference type="NCBI Taxonomy" id="3821"/>
    <lineage>
        <taxon>Eukaryota</taxon>
        <taxon>Viridiplantae</taxon>
        <taxon>Streptophyta</taxon>
        <taxon>Embryophyta</taxon>
        <taxon>Tracheophyta</taxon>
        <taxon>Spermatophyta</taxon>
        <taxon>Magnoliopsida</taxon>
        <taxon>eudicotyledons</taxon>
        <taxon>Gunneridae</taxon>
        <taxon>Pentapetalae</taxon>
        <taxon>rosids</taxon>
        <taxon>fabids</taxon>
        <taxon>Fabales</taxon>
        <taxon>Fabaceae</taxon>
        <taxon>Papilionoideae</taxon>
        <taxon>50 kb inversion clade</taxon>
        <taxon>NPAAA clade</taxon>
        <taxon>indigoferoid/millettioid clade</taxon>
        <taxon>Phaseoleae</taxon>
        <taxon>Cajanus</taxon>
    </lineage>
</organism>
<evidence type="ECO:0000313" key="7">
    <source>
        <dbReference type="Proteomes" id="UP000075243"/>
    </source>
</evidence>
<dbReference type="Pfam" id="PF23282">
    <property type="entry name" value="WHD_ROQ1"/>
    <property type="match status" value="1"/>
</dbReference>
<keyword evidence="3" id="KW-0611">Plant defense</keyword>
<dbReference type="InterPro" id="IPR027417">
    <property type="entry name" value="P-loop_NTPase"/>
</dbReference>
<dbReference type="InterPro" id="IPR032675">
    <property type="entry name" value="LRR_dom_sf"/>
</dbReference>
<dbReference type="GO" id="GO:0006952">
    <property type="term" value="P:defense response"/>
    <property type="evidence" value="ECO:0007669"/>
    <property type="project" value="UniProtKB-KW"/>
</dbReference>
<dbReference type="Pfam" id="PF01582">
    <property type="entry name" value="TIR"/>
    <property type="match status" value="1"/>
</dbReference>
<keyword evidence="4" id="KW-0520">NAD</keyword>
<dbReference type="InterPro" id="IPR036390">
    <property type="entry name" value="WH_DNA-bd_sf"/>
</dbReference>
<evidence type="ECO:0000256" key="4">
    <source>
        <dbReference type="ARBA" id="ARBA00023027"/>
    </source>
</evidence>
<dbReference type="Gramene" id="C.cajan_35551.t">
    <property type="protein sequence ID" value="C.cajan_35551.t"/>
    <property type="gene ID" value="C.cajan_35551"/>
</dbReference>
<dbReference type="EMBL" id="KQ483699">
    <property type="protein sequence ID" value="KYP42796.1"/>
    <property type="molecule type" value="Genomic_DNA"/>
</dbReference>
<keyword evidence="7" id="KW-1185">Reference proteome</keyword>
<gene>
    <name evidence="6" type="ORF">KK1_035778</name>
</gene>
<dbReference type="Gene3D" id="3.40.50.10140">
    <property type="entry name" value="Toll/interleukin-1 receptor homology (TIR) domain"/>
    <property type="match status" value="1"/>
</dbReference>
<dbReference type="PROSITE" id="PS50104">
    <property type="entry name" value="TIR"/>
    <property type="match status" value="1"/>
</dbReference>
<evidence type="ECO:0000313" key="6">
    <source>
        <dbReference type="EMBL" id="KYP42796.1"/>
    </source>
</evidence>
<dbReference type="InterPro" id="IPR035897">
    <property type="entry name" value="Toll_tir_struct_dom_sf"/>
</dbReference>
<reference evidence="6" key="1">
    <citation type="journal article" date="2012" name="Nat. Biotechnol.">
        <title>Draft genome sequence of pigeonpea (Cajanus cajan), an orphan legume crop of resource-poor farmers.</title>
        <authorList>
            <person name="Varshney R.K."/>
            <person name="Chen W."/>
            <person name="Li Y."/>
            <person name="Bharti A.K."/>
            <person name="Saxena R.K."/>
            <person name="Schlueter J.A."/>
            <person name="Donoghue M.T."/>
            <person name="Azam S."/>
            <person name="Fan G."/>
            <person name="Whaley A.M."/>
            <person name="Farmer A.D."/>
            <person name="Sheridan J."/>
            <person name="Iwata A."/>
            <person name="Tuteja R."/>
            <person name="Penmetsa R.V."/>
            <person name="Wu W."/>
            <person name="Upadhyaya H.D."/>
            <person name="Yang S.P."/>
            <person name="Shah T."/>
            <person name="Saxena K.B."/>
            <person name="Michael T."/>
            <person name="McCombie W.R."/>
            <person name="Yang B."/>
            <person name="Zhang G."/>
            <person name="Yang H."/>
            <person name="Wang J."/>
            <person name="Spillane C."/>
            <person name="Cook D.R."/>
            <person name="May G.D."/>
            <person name="Xu X."/>
            <person name="Jackson S.A."/>
        </authorList>
    </citation>
    <scope>NUCLEOTIDE SEQUENCE [LARGE SCALE GENOMIC DNA]</scope>
</reference>
<name>A0A151RJR6_CAJCA</name>
<sequence>MHGFKLQAATAIAAARLWFGRSSQPQRARNCYRICSQFSTNSIIATQEQPRPQSTVYDVFVSFRGKDIRQGFLGHLVEAFPRKQIHAFVDYKLERGDEISPSLLQAIEGSSISLVIFSKDYASSRWCLEELVKIVECREIFGQAVIPVFYHVDPTDVRHQKGSYENALVELEKYSDSTRLEIWRLALKKSANLSGIRASDFRDEADLLEEIVKTVDLQLIRMGKHPVNSKGLIGIDKTIADIELLCQESKDVRVIGIWGMGGIGKTTIAAEVYNKICSKYEDCFFLPNVREESERHGIISLKEKLFSKLLAEDVKINTPNGLTNYIERRISRKKVLIVLDDLNDSDQLEKIIGSPDQFGLGSRVIVTTRDKQVLISNNVDGIYKVKVLNRNDALDLFKLKAFNQNHLEKEYYVLAEKVVDYAKGVPLVLKVLAHLLRGKDKTIWESQLDKLRRIPCKKVHDVMRLSYDDLDREEQKILLDLACFFTEVNLEVQFVKRLLKDQESDNSVAIVLEALKDKALISINDRIYATEYSLHILLKDHIDISVHNVISIHNIIQEMAWEIARHESRNDHGHCSRLWAPDDICYVLKNNKGTEAIRSITTKLSTLKNLKLSPFVFAKMSKLQFLDFHADSYVIYPNENSDAYLDLLPHGLESLPNELRYLRWHCYPLKSLPEQFSAEKLVILDLACSRVEKIWNGVKNLVNLKEVKLRNCNFLQELPDFSKAKNLEELEISYCSQLTSVHESIFSLDKLQKLQIVTCTSLTRLSSHTHLSSLRDLQLRFCESLRTCINALPTSFGRQSKLEILVIEGIAIESLPSSIKNLTRLKYLDARSCSELQILPELPTSLDIMYACNCRSLKTVLFPSAVEQLKENRKSFLLNNCMELDEQSLMAIGLNAQINLMKFAYQHLPFLKNDHIENYGDYDNNYVLYQAVYVYPGTSIPDWLEYKTTTEEDYIIIDLSSVPSPPLAFIFCFIIHTEDIYLPDETLKLKITISDDENEDNKDSIEIYTFLPNRLQSASKHLFVVYDQRCSCYLNSKAKSLPKFKIGVVLWGCISVFSDRFKSFNKKGTRRSLEALLPKWRRELKGFGVSPIHASAYHNFVQQMELL</sequence>
<dbReference type="PANTHER" id="PTHR11017">
    <property type="entry name" value="LEUCINE-RICH REPEAT-CONTAINING PROTEIN"/>
    <property type="match status" value="1"/>
</dbReference>
<dbReference type="PRINTS" id="PR00364">
    <property type="entry name" value="DISEASERSIST"/>
</dbReference>
<dbReference type="GO" id="GO:0007165">
    <property type="term" value="P:signal transduction"/>
    <property type="evidence" value="ECO:0007669"/>
    <property type="project" value="InterPro"/>
</dbReference>
<accession>A0A151RJR6</accession>
<evidence type="ECO:0000256" key="3">
    <source>
        <dbReference type="ARBA" id="ARBA00022821"/>
    </source>
</evidence>
<dbReference type="OMA" id="PININMV"/>
<dbReference type="FunFam" id="3.40.50.10140:FF:000007">
    <property type="entry name" value="Disease resistance protein (TIR-NBS-LRR class)"/>
    <property type="match status" value="1"/>
</dbReference>
<dbReference type="Gene3D" id="1.10.8.430">
    <property type="entry name" value="Helical domain of apoptotic protease-activating factors"/>
    <property type="match status" value="1"/>
</dbReference>
<dbReference type="SUPFAM" id="SSF46785">
    <property type="entry name" value="Winged helix' DNA-binding domain"/>
    <property type="match status" value="1"/>
</dbReference>
<keyword evidence="2" id="KW-0677">Repeat</keyword>
<dbReference type="InterPro" id="IPR002182">
    <property type="entry name" value="NB-ARC"/>
</dbReference>
<dbReference type="Proteomes" id="UP000075243">
    <property type="component" value="Unassembled WGS sequence"/>
</dbReference>
<proteinExistence type="predicted"/>
<dbReference type="GO" id="GO:0043531">
    <property type="term" value="F:ADP binding"/>
    <property type="evidence" value="ECO:0007669"/>
    <property type="project" value="InterPro"/>
</dbReference>
<dbReference type="SUPFAM" id="SSF52058">
    <property type="entry name" value="L domain-like"/>
    <property type="match status" value="1"/>
</dbReference>
<evidence type="ECO:0000259" key="5">
    <source>
        <dbReference type="PROSITE" id="PS50104"/>
    </source>
</evidence>
<dbReference type="Pfam" id="PF00931">
    <property type="entry name" value="NB-ARC"/>
    <property type="match status" value="1"/>
</dbReference>
<dbReference type="SMART" id="SM00255">
    <property type="entry name" value="TIR"/>
    <property type="match status" value="1"/>
</dbReference>
<dbReference type="InterPro" id="IPR000157">
    <property type="entry name" value="TIR_dom"/>
</dbReference>
<dbReference type="SUPFAM" id="SSF52200">
    <property type="entry name" value="Toll/Interleukin receptor TIR domain"/>
    <property type="match status" value="1"/>
</dbReference>
<evidence type="ECO:0000256" key="2">
    <source>
        <dbReference type="ARBA" id="ARBA00022737"/>
    </source>
</evidence>
<dbReference type="PANTHER" id="PTHR11017:SF263">
    <property type="entry name" value="ADP-RIBOSYL CYCLASE_CYCLIC ADP-RIBOSE HYDROLASE"/>
    <property type="match status" value="1"/>
</dbReference>
<dbReference type="AlphaFoldDB" id="A0A151RJR6"/>
<feature type="domain" description="TIR" evidence="5">
    <location>
        <begin position="55"/>
        <end position="219"/>
    </location>
</feature>
<dbReference type="InterPro" id="IPR058192">
    <property type="entry name" value="WHD_ROQ1-like"/>
</dbReference>
<keyword evidence="1" id="KW-0433">Leucine-rich repeat</keyword>
<dbReference type="SUPFAM" id="SSF52540">
    <property type="entry name" value="P-loop containing nucleoside triphosphate hydrolases"/>
    <property type="match status" value="1"/>
</dbReference>
<dbReference type="InterPro" id="IPR044974">
    <property type="entry name" value="Disease_R_plants"/>
</dbReference>
<protein>
    <submittedName>
        <fullName evidence="6">Disease resistance protein At4g11170 family</fullName>
    </submittedName>
</protein>
<evidence type="ECO:0000256" key="1">
    <source>
        <dbReference type="ARBA" id="ARBA00022614"/>
    </source>
</evidence>